<dbReference type="AlphaFoldDB" id="A0AAW9NP40"/>
<dbReference type="Proteomes" id="UP001307168">
    <property type="component" value="Unassembled WGS sequence"/>
</dbReference>
<sequence length="41" mass="4760">MDKMVAADVVKKLELKEEQLLLMVTQEVESTKKEVTALRRK</sequence>
<gene>
    <name evidence="1" type="ORF">P4706_24290</name>
</gene>
<keyword evidence="2" id="KW-1185">Reference proteome</keyword>
<protein>
    <submittedName>
        <fullName evidence="1">Uncharacterized protein</fullName>
    </submittedName>
</protein>
<evidence type="ECO:0000313" key="2">
    <source>
        <dbReference type="Proteomes" id="UP001307168"/>
    </source>
</evidence>
<evidence type="ECO:0000313" key="1">
    <source>
        <dbReference type="EMBL" id="MEC0276142.1"/>
    </source>
</evidence>
<comment type="caution">
    <text evidence="1">The sequence shown here is derived from an EMBL/GenBank/DDBJ whole genome shotgun (WGS) entry which is preliminary data.</text>
</comment>
<name>A0AAW9NP40_9BACI</name>
<accession>A0AAW9NP40</accession>
<proteinExistence type="predicted"/>
<dbReference type="RefSeq" id="WP_367408001.1">
    <property type="nucleotide sequence ID" value="NZ_JARNBH010000029.1"/>
</dbReference>
<reference evidence="1 2" key="1">
    <citation type="submission" date="2023-03" db="EMBL/GenBank/DDBJ databases">
        <title>Bacillus Genome Sequencing.</title>
        <authorList>
            <person name="Dunlap C."/>
        </authorList>
    </citation>
    <scope>NUCLEOTIDE SEQUENCE [LARGE SCALE GENOMIC DNA]</scope>
    <source>
        <strain evidence="1 2">B-41290</strain>
    </source>
</reference>
<organism evidence="1 2">
    <name type="scientific">Peribacillus castrilensis</name>
    <dbReference type="NCBI Taxonomy" id="2897690"/>
    <lineage>
        <taxon>Bacteria</taxon>
        <taxon>Bacillati</taxon>
        <taxon>Bacillota</taxon>
        <taxon>Bacilli</taxon>
        <taxon>Bacillales</taxon>
        <taxon>Bacillaceae</taxon>
        <taxon>Peribacillus</taxon>
    </lineage>
</organism>
<dbReference type="EMBL" id="JARNBH010000029">
    <property type="protein sequence ID" value="MEC0276142.1"/>
    <property type="molecule type" value="Genomic_DNA"/>
</dbReference>